<reference evidence="1 2" key="1">
    <citation type="submission" date="2009-01" db="EMBL/GenBank/DDBJ databases">
        <authorList>
            <person name="Fulton L."/>
            <person name="Clifton S."/>
            <person name="Fulton B."/>
            <person name="Xu J."/>
            <person name="Minx P."/>
            <person name="Pepin K.H."/>
            <person name="Johnson M."/>
            <person name="Bhonagiri V."/>
            <person name="Nash W.E."/>
            <person name="Mardis E.R."/>
            <person name="Wilson R.K."/>
        </authorList>
    </citation>
    <scope>NUCLEOTIDE SEQUENCE [LARGE SCALE GENOMIC DNA]</scope>
    <source>
        <strain evidence="2">DSM 10507 / JCM 14656 / S5a33</strain>
    </source>
</reference>
<dbReference type="HOGENOM" id="CLU_2876844_0_0_9"/>
<organism evidence="1 2">
    <name type="scientific">Blautia hydrogenotrophica (strain DSM 10507 / JCM 14656 / S5a33)</name>
    <name type="common">Ruminococcus hydrogenotrophicus</name>
    <dbReference type="NCBI Taxonomy" id="476272"/>
    <lineage>
        <taxon>Bacteria</taxon>
        <taxon>Bacillati</taxon>
        <taxon>Bacillota</taxon>
        <taxon>Clostridia</taxon>
        <taxon>Lachnospirales</taxon>
        <taxon>Lachnospiraceae</taxon>
        <taxon>Blautia</taxon>
    </lineage>
</organism>
<sequence>MARTNVLKLEEKMKKEEIKTWKEAEGWAVEVISQEKRKTRRWFIAWILTLAALFVSNLIWIFT</sequence>
<reference evidence="1 2" key="2">
    <citation type="submission" date="2009-02" db="EMBL/GenBank/DDBJ databases">
        <title>Draft genome sequence of Blautia hydrogenotrophica DSM 10507 (Ruminococcus hydrogenotrophicus DSM 10507).</title>
        <authorList>
            <person name="Sudarsanam P."/>
            <person name="Ley R."/>
            <person name="Guruge J."/>
            <person name="Turnbaugh P.J."/>
            <person name="Mahowald M."/>
            <person name="Liep D."/>
            <person name="Gordon J."/>
        </authorList>
    </citation>
    <scope>NUCLEOTIDE SEQUENCE [LARGE SCALE GENOMIC DNA]</scope>
    <source>
        <strain evidence="2">DSM 10507 / JCM 14656 / S5a33</strain>
    </source>
</reference>
<proteinExistence type="predicted"/>
<dbReference type="AlphaFoldDB" id="C0CLL5"/>
<evidence type="ECO:0000313" key="1">
    <source>
        <dbReference type="EMBL" id="EEG49348.1"/>
    </source>
</evidence>
<protein>
    <submittedName>
        <fullName evidence="1">Uncharacterized protein</fullName>
    </submittedName>
</protein>
<keyword evidence="2" id="KW-1185">Reference proteome</keyword>
<evidence type="ECO:0000313" key="2">
    <source>
        <dbReference type="Proteomes" id="UP000003100"/>
    </source>
</evidence>
<dbReference type="PATRIC" id="fig|476272.21.peg.2112"/>
<dbReference type="Proteomes" id="UP000003100">
    <property type="component" value="Unassembled WGS sequence"/>
</dbReference>
<comment type="caution">
    <text evidence="1">The sequence shown here is derived from an EMBL/GenBank/DDBJ whole genome shotgun (WGS) entry which is preliminary data.</text>
</comment>
<accession>C0CLL5</accession>
<dbReference type="EMBL" id="ACBZ01000087">
    <property type="protein sequence ID" value="EEG49348.1"/>
    <property type="molecule type" value="Genomic_DNA"/>
</dbReference>
<gene>
    <name evidence="1" type="ORF">RUMHYD_01737</name>
</gene>
<name>C0CLL5_BLAHS</name>